<dbReference type="SMART" id="SM00257">
    <property type="entry name" value="LysM"/>
    <property type="match status" value="2"/>
</dbReference>
<reference evidence="11 12" key="1">
    <citation type="submission" date="2016-09" db="EMBL/GenBank/DDBJ databases">
        <title>Draft genome sequence for the type strain of Desulfuribacillus alkaliarsenatis AHT28, an obligately anaerobic, sulfidogenic bacterium isolated from Russian soda lake sediments.</title>
        <authorList>
            <person name="Abin C.A."/>
            <person name="Hollibaugh J.T."/>
        </authorList>
    </citation>
    <scope>NUCLEOTIDE SEQUENCE [LARGE SCALE GENOMIC DNA]</scope>
    <source>
        <strain evidence="11 12">AHT28</strain>
    </source>
</reference>
<accession>A0A1E5G175</accession>
<sequence>MRYVVRAGDTLYRIARRYNVSLESIIAHNPQIADPSRLVVGQVIYIPKRVLREYEIQPGDTMYLIARRFNVPLDKIIAANPQIDPQRLQVGQIIYIPDAPPTRIVDPLQEYGYDEMVKDLEQIQERYGFIQISTIGQSIEGRNLYVVRIGTGPKEVHFNGSFHANEWITTPLLMNFIEDYAIAYDANQPLRGYNVQELFNETSLYVVPMVNPDGVELVLEGIDPTNPRYDEVVAINRSSLNFDSWKANIRGVDLNNQFPAFWEEEYRRKGITQPAPLNYPGPRPLSEPESQAMAEFTRNRNFRMVLAYHSQGEVIFWGYRDMEPPEAEGIVRRFQEVSGYQPIRTVVSDAGYKDWFIQEWRRPGFTVEVGRGINPLPISQYPRIYEDNVRILLEALRL</sequence>
<dbReference type="STRING" id="766136.BHF68_07555"/>
<gene>
    <name evidence="11" type="ORF">BHF68_07555</name>
</gene>
<name>A0A1E5G175_9FIRM</name>
<dbReference type="Gene3D" id="3.40.630.10">
    <property type="entry name" value="Zn peptidases"/>
    <property type="match status" value="1"/>
</dbReference>
<dbReference type="PROSITE" id="PS51782">
    <property type="entry name" value="LYSM"/>
    <property type="match status" value="2"/>
</dbReference>
<comment type="caution">
    <text evidence="11">The sequence shown here is derived from an EMBL/GenBank/DDBJ whole genome shotgun (WGS) entry which is preliminary data.</text>
</comment>
<proteinExistence type="inferred from homology"/>
<dbReference type="SUPFAM" id="SSF54106">
    <property type="entry name" value="LysM domain"/>
    <property type="match status" value="2"/>
</dbReference>
<feature type="domain" description="LysM" evidence="9">
    <location>
        <begin position="1"/>
        <end position="46"/>
    </location>
</feature>
<dbReference type="PROSITE" id="PS00132">
    <property type="entry name" value="CARBOXYPEPT_ZN_1"/>
    <property type="match status" value="1"/>
</dbReference>
<evidence type="ECO:0000256" key="3">
    <source>
        <dbReference type="ARBA" id="ARBA00022670"/>
    </source>
</evidence>
<keyword evidence="7" id="KW-0482">Metalloprotease</keyword>
<feature type="domain" description="Peptidase M14" evidence="10">
    <location>
        <begin position="109"/>
        <end position="396"/>
    </location>
</feature>
<dbReference type="CDD" id="cd00118">
    <property type="entry name" value="LysM"/>
    <property type="match status" value="2"/>
</dbReference>
<keyword evidence="12" id="KW-1185">Reference proteome</keyword>
<dbReference type="InterPro" id="IPR034274">
    <property type="entry name" value="ENP1_M14_CPD"/>
</dbReference>
<keyword evidence="4" id="KW-0479">Metal-binding</keyword>
<dbReference type="GO" id="GO:0004181">
    <property type="term" value="F:metallocarboxypeptidase activity"/>
    <property type="evidence" value="ECO:0007669"/>
    <property type="project" value="InterPro"/>
</dbReference>
<dbReference type="InterPro" id="IPR036779">
    <property type="entry name" value="LysM_dom_sf"/>
</dbReference>
<evidence type="ECO:0000256" key="8">
    <source>
        <dbReference type="PROSITE-ProRule" id="PRU01379"/>
    </source>
</evidence>
<keyword evidence="5" id="KW-0378">Hydrolase</keyword>
<dbReference type="SMART" id="SM00631">
    <property type="entry name" value="Zn_pept"/>
    <property type="match status" value="1"/>
</dbReference>
<dbReference type="GO" id="GO:0006508">
    <property type="term" value="P:proteolysis"/>
    <property type="evidence" value="ECO:0007669"/>
    <property type="project" value="UniProtKB-KW"/>
</dbReference>
<dbReference type="Gene3D" id="3.10.350.10">
    <property type="entry name" value="LysM domain"/>
    <property type="match status" value="2"/>
</dbReference>
<dbReference type="SUPFAM" id="SSF53187">
    <property type="entry name" value="Zn-dependent exopeptidases"/>
    <property type="match status" value="1"/>
</dbReference>
<dbReference type="InterPro" id="IPR018392">
    <property type="entry name" value="LysM"/>
</dbReference>
<protein>
    <submittedName>
        <fullName evidence="11">Peptidase M14</fullName>
    </submittedName>
</protein>
<dbReference type="InterPro" id="IPR057246">
    <property type="entry name" value="CARBOXYPEPT_ZN_1"/>
</dbReference>
<dbReference type="Pfam" id="PF00246">
    <property type="entry name" value="Peptidase_M14"/>
    <property type="match status" value="1"/>
</dbReference>
<organism evidence="11 12">
    <name type="scientific">Desulfuribacillus alkaliarsenatis</name>
    <dbReference type="NCBI Taxonomy" id="766136"/>
    <lineage>
        <taxon>Bacteria</taxon>
        <taxon>Bacillati</taxon>
        <taxon>Bacillota</taxon>
        <taxon>Desulfuribacillia</taxon>
        <taxon>Desulfuribacillales</taxon>
        <taxon>Desulfuribacillaceae</taxon>
        <taxon>Desulfuribacillus</taxon>
    </lineage>
</organism>
<evidence type="ECO:0000256" key="4">
    <source>
        <dbReference type="ARBA" id="ARBA00022723"/>
    </source>
</evidence>
<dbReference type="Proteomes" id="UP000094296">
    <property type="component" value="Unassembled WGS sequence"/>
</dbReference>
<dbReference type="PANTHER" id="PTHR11705:SF143">
    <property type="entry name" value="SLL0236 PROTEIN"/>
    <property type="match status" value="1"/>
</dbReference>
<dbReference type="AlphaFoldDB" id="A0A1E5G175"/>
<evidence type="ECO:0000256" key="5">
    <source>
        <dbReference type="ARBA" id="ARBA00022801"/>
    </source>
</evidence>
<evidence type="ECO:0000256" key="7">
    <source>
        <dbReference type="ARBA" id="ARBA00023049"/>
    </source>
</evidence>
<evidence type="ECO:0000256" key="6">
    <source>
        <dbReference type="ARBA" id="ARBA00022833"/>
    </source>
</evidence>
<dbReference type="GO" id="GO:0008270">
    <property type="term" value="F:zinc ion binding"/>
    <property type="evidence" value="ECO:0007669"/>
    <property type="project" value="InterPro"/>
</dbReference>
<evidence type="ECO:0000256" key="2">
    <source>
        <dbReference type="ARBA" id="ARBA00005988"/>
    </source>
</evidence>
<dbReference type="Pfam" id="PF01476">
    <property type="entry name" value="LysM"/>
    <property type="match status" value="2"/>
</dbReference>
<evidence type="ECO:0000313" key="12">
    <source>
        <dbReference type="Proteomes" id="UP000094296"/>
    </source>
</evidence>
<dbReference type="PRINTS" id="PR00765">
    <property type="entry name" value="CRBOXYPTASEA"/>
</dbReference>
<evidence type="ECO:0000313" key="11">
    <source>
        <dbReference type="EMBL" id="OEF96643.1"/>
    </source>
</evidence>
<evidence type="ECO:0000259" key="10">
    <source>
        <dbReference type="PROSITE" id="PS52035"/>
    </source>
</evidence>
<evidence type="ECO:0000256" key="1">
    <source>
        <dbReference type="ARBA" id="ARBA00001947"/>
    </source>
</evidence>
<dbReference type="OrthoDB" id="9802862at2"/>
<dbReference type="EMBL" id="MIJE01000031">
    <property type="protein sequence ID" value="OEF96643.1"/>
    <property type="molecule type" value="Genomic_DNA"/>
</dbReference>
<comment type="cofactor">
    <cofactor evidence="1">
        <name>Zn(2+)</name>
        <dbReference type="ChEBI" id="CHEBI:29105"/>
    </cofactor>
</comment>
<dbReference type="PROSITE" id="PS52035">
    <property type="entry name" value="PEPTIDASE_M14"/>
    <property type="match status" value="1"/>
</dbReference>
<dbReference type="PANTHER" id="PTHR11705">
    <property type="entry name" value="PROTEASE FAMILY M14 CARBOXYPEPTIDASE A,B"/>
    <property type="match status" value="1"/>
</dbReference>
<keyword evidence="6" id="KW-0862">Zinc</keyword>
<dbReference type="InterPro" id="IPR000834">
    <property type="entry name" value="Peptidase_M14"/>
</dbReference>
<feature type="domain" description="LysM" evidence="9">
    <location>
        <begin position="52"/>
        <end position="96"/>
    </location>
</feature>
<feature type="active site" description="Proton donor/acceptor" evidence="8">
    <location>
        <position position="368"/>
    </location>
</feature>
<dbReference type="CDD" id="cd06229">
    <property type="entry name" value="M14_Endopeptidase_I"/>
    <property type="match status" value="1"/>
</dbReference>
<comment type="similarity">
    <text evidence="2 8">Belongs to the peptidase M14 family.</text>
</comment>
<dbReference type="GO" id="GO:0005615">
    <property type="term" value="C:extracellular space"/>
    <property type="evidence" value="ECO:0007669"/>
    <property type="project" value="TreeGrafter"/>
</dbReference>
<keyword evidence="3" id="KW-0645">Protease</keyword>
<evidence type="ECO:0000259" key="9">
    <source>
        <dbReference type="PROSITE" id="PS51782"/>
    </source>
</evidence>